<reference evidence="8 9" key="1">
    <citation type="submission" date="2017-06" db="EMBL/GenBank/DDBJ databases">
        <title>Ant-infecting Ophiocordyceps genomes reveal a high diversity of potential behavioral manipulation genes and a possible major role for enterotoxins.</title>
        <authorList>
            <person name="De Bekker C."/>
            <person name="Evans H.C."/>
            <person name="Brachmann A."/>
            <person name="Hughes D.P."/>
        </authorList>
    </citation>
    <scope>NUCLEOTIDE SEQUENCE [LARGE SCALE GENOMIC DNA]</scope>
    <source>
        <strain evidence="8 9">Map64</strain>
    </source>
</reference>
<comment type="caution">
    <text evidence="8">The sequence shown here is derived from an EMBL/GenBank/DDBJ whole genome shotgun (WGS) entry which is preliminary data.</text>
</comment>
<dbReference type="OrthoDB" id="3647at2759"/>
<dbReference type="InterPro" id="IPR051706">
    <property type="entry name" value="Glycosyltransferase_domain"/>
</dbReference>
<dbReference type="GO" id="GO:0016020">
    <property type="term" value="C:membrane"/>
    <property type="evidence" value="ECO:0007669"/>
    <property type="project" value="UniProtKB-SubCell"/>
</dbReference>
<evidence type="ECO:0000256" key="1">
    <source>
        <dbReference type="ARBA" id="ARBA00004370"/>
    </source>
</evidence>
<evidence type="ECO:0000256" key="4">
    <source>
        <dbReference type="ARBA" id="ARBA00022692"/>
    </source>
</evidence>
<organism evidence="8 9">
    <name type="scientific">Ophiocordyceps australis</name>
    <dbReference type="NCBI Taxonomy" id="1399860"/>
    <lineage>
        <taxon>Eukaryota</taxon>
        <taxon>Fungi</taxon>
        <taxon>Dikarya</taxon>
        <taxon>Ascomycota</taxon>
        <taxon>Pezizomycotina</taxon>
        <taxon>Sordariomycetes</taxon>
        <taxon>Hypocreomycetidae</taxon>
        <taxon>Hypocreales</taxon>
        <taxon>Ophiocordycipitaceae</taxon>
        <taxon>Ophiocordyceps</taxon>
    </lineage>
</organism>
<sequence length="321" mass="36840">MLRLRQLSTILVAASAVLLLVAIANRMTAFARLFGKHAGVALTQTEIALAHNLTQPDVRLEVVPRIIHQIYHNWRDPGNETLPADWEETRQTCVQLHPDWKYELWNEERSRHFIETEYSWFLSTYDAFKYPVQRIDALRYLLLRHYGGIYIDLDNGCRTSLEALLYFPVWVTDGGHGALSNNILGAAPQHPFYILVTESMQRYAWNYPLPYITISYATGQWFETDMWQQYHAQQPAGSQPLTRVMMDMRPGSSPWIFFTHTRGGSWDNWDNHVFAWIGSHLLVAVVAIAAVVAVASGMAVVGLQLLRRICLRPRGYRLVGK</sequence>
<evidence type="ECO:0008006" key="10">
    <source>
        <dbReference type="Google" id="ProtNLM"/>
    </source>
</evidence>
<evidence type="ECO:0000256" key="2">
    <source>
        <dbReference type="ARBA" id="ARBA00009003"/>
    </source>
</evidence>
<proteinExistence type="inferred from homology"/>
<feature type="transmembrane region" description="Helical" evidence="7">
    <location>
        <begin position="281"/>
        <end position="306"/>
    </location>
</feature>
<evidence type="ECO:0000256" key="5">
    <source>
        <dbReference type="ARBA" id="ARBA00022989"/>
    </source>
</evidence>
<dbReference type="STRING" id="1399860.A0A2C5XY77"/>
<dbReference type="PANTHER" id="PTHR32385">
    <property type="entry name" value="MANNOSYL PHOSPHORYLINOSITOL CERAMIDE SYNTHASE"/>
    <property type="match status" value="1"/>
</dbReference>
<gene>
    <name evidence="8" type="ORF">CDD81_2390</name>
</gene>
<dbReference type="PANTHER" id="PTHR32385:SF20">
    <property type="entry name" value="MANNOSYL PHOSPHORYLINOSITOL CERAMIDE SYNTHASE CSH1-RELATED"/>
    <property type="match status" value="1"/>
</dbReference>
<comment type="similarity">
    <text evidence="2">Belongs to the glycosyltransferase 32 family.</text>
</comment>
<dbReference type="Pfam" id="PF04488">
    <property type="entry name" value="Gly_transf_sug"/>
    <property type="match status" value="1"/>
</dbReference>
<keyword evidence="5 7" id="KW-1133">Transmembrane helix</keyword>
<dbReference type="AlphaFoldDB" id="A0A2C5XY77"/>
<dbReference type="GO" id="GO:0000030">
    <property type="term" value="F:mannosyltransferase activity"/>
    <property type="evidence" value="ECO:0007669"/>
    <property type="project" value="TreeGrafter"/>
</dbReference>
<evidence type="ECO:0000256" key="6">
    <source>
        <dbReference type="ARBA" id="ARBA00023136"/>
    </source>
</evidence>
<accession>A0A2C5XY77</accession>
<evidence type="ECO:0000256" key="7">
    <source>
        <dbReference type="SAM" id="Phobius"/>
    </source>
</evidence>
<keyword evidence="3" id="KW-0808">Transferase</keyword>
<keyword evidence="9" id="KW-1185">Reference proteome</keyword>
<keyword evidence="6 7" id="KW-0472">Membrane</keyword>
<evidence type="ECO:0000313" key="9">
    <source>
        <dbReference type="Proteomes" id="UP000226192"/>
    </source>
</evidence>
<evidence type="ECO:0000313" key="8">
    <source>
        <dbReference type="EMBL" id="PHH59902.1"/>
    </source>
</evidence>
<dbReference type="SUPFAM" id="SSF53448">
    <property type="entry name" value="Nucleotide-diphospho-sugar transferases"/>
    <property type="match status" value="1"/>
</dbReference>
<dbReference type="Gene3D" id="3.90.550.20">
    <property type="match status" value="1"/>
</dbReference>
<protein>
    <recommendedName>
        <fullName evidence="10">Mannosyl phosphorylinositol ceramide synthase SUR1</fullName>
    </recommendedName>
</protein>
<dbReference type="GO" id="GO:0051999">
    <property type="term" value="P:mannosyl-inositol phosphorylceramide biosynthetic process"/>
    <property type="evidence" value="ECO:0007669"/>
    <property type="project" value="TreeGrafter"/>
</dbReference>
<keyword evidence="4 7" id="KW-0812">Transmembrane</keyword>
<dbReference type="InterPro" id="IPR007577">
    <property type="entry name" value="GlycoTrfase_DXD_sugar-bd_CS"/>
</dbReference>
<dbReference type="Proteomes" id="UP000226192">
    <property type="component" value="Unassembled WGS sequence"/>
</dbReference>
<comment type="subcellular location">
    <subcellularLocation>
        <location evidence="1">Membrane</location>
    </subcellularLocation>
</comment>
<dbReference type="InterPro" id="IPR029044">
    <property type="entry name" value="Nucleotide-diphossugar_trans"/>
</dbReference>
<dbReference type="EMBL" id="NJET01000174">
    <property type="protein sequence ID" value="PHH59902.1"/>
    <property type="molecule type" value="Genomic_DNA"/>
</dbReference>
<name>A0A2C5XY77_9HYPO</name>
<evidence type="ECO:0000256" key="3">
    <source>
        <dbReference type="ARBA" id="ARBA00022679"/>
    </source>
</evidence>